<feature type="domain" description="OmpR/PhoB-type" evidence="9">
    <location>
        <begin position="130"/>
        <end position="224"/>
    </location>
</feature>
<keyword evidence="6" id="KW-0597">Phosphoprotein</keyword>
<evidence type="ECO:0000313" key="11">
    <source>
        <dbReference type="Proteomes" id="UP001078443"/>
    </source>
</evidence>
<dbReference type="InterPro" id="IPR036388">
    <property type="entry name" value="WH-like_DNA-bd_sf"/>
</dbReference>
<keyword evidence="11" id="KW-1185">Reference proteome</keyword>
<dbReference type="PROSITE" id="PS51755">
    <property type="entry name" value="OMPR_PHOB"/>
    <property type="match status" value="1"/>
</dbReference>
<accession>A0ABT4D0Q8</accession>
<dbReference type="SUPFAM" id="SSF46894">
    <property type="entry name" value="C-terminal effector domain of the bipartite response regulators"/>
    <property type="match status" value="1"/>
</dbReference>
<dbReference type="EMBL" id="JAPQER010000004">
    <property type="protein sequence ID" value="MCY6484828.1"/>
    <property type="molecule type" value="Genomic_DNA"/>
</dbReference>
<dbReference type="Pfam" id="PF00072">
    <property type="entry name" value="Response_reg"/>
    <property type="match status" value="1"/>
</dbReference>
<dbReference type="SMART" id="SM00862">
    <property type="entry name" value="Trans_reg_C"/>
    <property type="match status" value="1"/>
</dbReference>
<evidence type="ECO:0000256" key="3">
    <source>
        <dbReference type="ARBA" id="ARBA00023125"/>
    </source>
</evidence>
<keyword evidence="2" id="KW-0805">Transcription regulation</keyword>
<sequence length="228" mass="26643">MEYKIYLVEDEENLNSILTSYFEKEGWNVTSFLNGEKAQMAIKDHPDLWVLDIMLPGIDGYQLIKDIKSDNADIPVIFISARDADLDKVIGLEMGSDDYLAKPFLPRELVIRTKKLLERVYKSSKAVYKAERVEMFPYSIDEIKRMVYLNDELINLTSKEFDLLLLFVKNQGSAFSRENILNTVWGDDYFGNDRVVDDLLRRLRKKMPELNIETIYGFGYRINSVKRK</sequence>
<reference evidence="10" key="1">
    <citation type="submission" date="2022-12" db="EMBL/GenBank/DDBJ databases">
        <authorList>
            <person name="Wang J."/>
        </authorList>
    </citation>
    <scope>NUCLEOTIDE SEQUENCE</scope>
    <source>
        <strain evidence="10">HY-45-18</strain>
    </source>
</reference>
<dbReference type="CDD" id="cd17574">
    <property type="entry name" value="REC_OmpR"/>
    <property type="match status" value="1"/>
</dbReference>
<name>A0ABT4D0Q8_9CLOT</name>
<dbReference type="PANTHER" id="PTHR48111:SF24">
    <property type="entry name" value="TRANSCRIPTIONAL REGULATORY PROTEIN CSSR"/>
    <property type="match status" value="1"/>
</dbReference>
<proteinExistence type="predicted"/>
<dbReference type="RefSeq" id="WP_268041150.1">
    <property type="nucleotide sequence ID" value="NZ_JAPQER010000004.1"/>
</dbReference>
<organism evidence="10 11">
    <name type="scientific">Clostridium aestuarii</name>
    <dbReference type="NCBI Taxonomy" id="338193"/>
    <lineage>
        <taxon>Bacteria</taxon>
        <taxon>Bacillati</taxon>
        <taxon>Bacillota</taxon>
        <taxon>Clostridia</taxon>
        <taxon>Eubacteriales</taxon>
        <taxon>Clostridiaceae</taxon>
        <taxon>Clostridium</taxon>
    </lineage>
</organism>
<dbReference type="Gene3D" id="1.10.10.10">
    <property type="entry name" value="Winged helix-like DNA-binding domain superfamily/Winged helix DNA-binding domain"/>
    <property type="match status" value="1"/>
</dbReference>
<evidence type="ECO:0000256" key="7">
    <source>
        <dbReference type="PROSITE-ProRule" id="PRU01091"/>
    </source>
</evidence>
<keyword evidence="3 7" id="KW-0238">DNA-binding</keyword>
<dbReference type="Gene3D" id="3.40.50.2300">
    <property type="match status" value="1"/>
</dbReference>
<comment type="function">
    <text evidence="5">May play the central regulatory role in sporulation. It may be an element of the effector pathway responsible for the activation of sporulation genes in response to nutritional stress. Spo0A may act in concert with spo0H (a sigma factor) to control the expression of some genes that are critical to the sporulation process.</text>
</comment>
<dbReference type="SMART" id="SM00448">
    <property type="entry name" value="REC"/>
    <property type="match status" value="1"/>
</dbReference>
<dbReference type="Proteomes" id="UP001078443">
    <property type="component" value="Unassembled WGS sequence"/>
</dbReference>
<dbReference type="InterPro" id="IPR001867">
    <property type="entry name" value="OmpR/PhoB-type_DNA-bd"/>
</dbReference>
<evidence type="ECO:0000256" key="4">
    <source>
        <dbReference type="ARBA" id="ARBA00023163"/>
    </source>
</evidence>
<dbReference type="PROSITE" id="PS50110">
    <property type="entry name" value="RESPONSE_REGULATORY"/>
    <property type="match status" value="1"/>
</dbReference>
<comment type="caution">
    <text evidence="10">The sequence shown here is derived from an EMBL/GenBank/DDBJ whole genome shotgun (WGS) entry which is preliminary data.</text>
</comment>
<dbReference type="Pfam" id="PF00486">
    <property type="entry name" value="Trans_reg_C"/>
    <property type="match status" value="1"/>
</dbReference>
<dbReference type="InterPro" id="IPR016032">
    <property type="entry name" value="Sig_transdc_resp-reg_C-effctor"/>
</dbReference>
<evidence type="ECO:0000256" key="6">
    <source>
        <dbReference type="PROSITE-ProRule" id="PRU00169"/>
    </source>
</evidence>
<feature type="domain" description="Response regulatory" evidence="8">
    <location>
        <begin position="4"/>
        <end position="117"/>
    </location>
</feature>
<dbReference type="InterPro" id="IPR039420">
    <property type="entry name" value="WalR-like"/>
</dbReference>
<evidence type="ECO:0000256" key="2">
    <source>
        <dbReference type="ARBA" id="ARBA00023015"/>
    </source>
</evidence>
<evidence type="ECO:0000256" key="1">
    <source>
        <dbReference type="ARBA" id="ARBA00018672"/>
    </source>
</evidence>
<dbReference type="SUPFAM" id="SSF52172">
    <property type="entry name" value="CheY-like"/>
    <property type="match status" value="1"/>
</dbReference>
<evidence type="ECO:0000259" key="9">
    <source>
        <dbReference type="PROSITE" id="PS51755"/>
    </source>
</evidence>
<feature type="modified residue" description="4-aspartylphosphate" evidence="6">
    <location>
        <position position="52"/>
    </location>
</feature>
<dbReference type="PANTHER" id="PTHR48111">
    <property type="entry name" value="REGULATOR OF RPOS"/>
    <property type="match status" value="1"/>
</dbReference>
<evidence type="ECO:0000256" key="5">
    <source>
        <dbReference type="ARBA" id="ARBA00024867"/>
    </source>
</evidence>
<feature type="DNA-binding region" description="OmpR/PhoB-type" evidence="7">
    <location>
        <begin position="130"/>
        <end position="224"/>
    </location>
</feature>
<protein>
    <recommendedName>
        <fullName evidence="1">Stage 0 sporulation protein A homolog</fullName>
    </recommendedName>
</protein>
<dbReference type="Gene3D" id="6.10.250.690">
    <property type="match status" value="1"/>
</dbReference>
<dbReference type="CDD" id="cd00383">
    <property type="entry name" value="trans_reg_C"/>
    <property type="match status" value="1"/>
</dbReference>
<keyword evidence="4" id="KW-0804">Transcription</keyword>
<evidence type="ECO:0000259" key="8">
    <source>
        <dbReference type="PROSITE" id="PS50110"/>
    </source>
</evidence>
<dbReference type="InterPro" id="IPR011006">
    <property type="entry name" value="CheY-like_superfamily"/>
</dbReference>
<dbReference type="InterPro" id="IPR001789">
    <property type="entry name" value="Sig_transdc_resp-reg_receiver"/>
</dbReference>
<evidence type="ECO:0000313" key="10">
    <source>
        <dbReference type="EMBL" id="MCY6484828.1"/>
    </source>
</evidence>
<gene>
    <name evidence="10" type="ORF">OW763_10795</name>
</gene>